<keyword evidence="4" id="KW-1185">Reference proteome</keyword>
<name>A0A542DY80_9MICO</name>
<accession>A0A542DY80</accession>
<feature type="transmembrane region" description="Helical" evidence="2">
    <location>
        <begin position="88"/>
        <end position="110"/>
    </location>
</feature>
<feature type="region of interest" description="Disordered" evidence="1">
    <location>
        <begin position="1"/>
        <end position="29"/>
    </location>
</feature>
<protein>
    <submittedName>
        <fullName evidence="3">Uncharacterized protein</fullName>
    </submittedName>
</protein>
<keyword evidence="2" id="KW-1133">Transmembrane helix</keyword>
<evidence type="ECO:0000256" key="2">
    <source>
        <dbReference type="SAM" id="Phobius"/>
    </source>
</evidence>
<dbReference type="AlphaFoldDB" id="A0A542DY80"/>
<gene>
    <name evidence="3" type="ORF">FB458_0955</name>
</gene>
<sequence>MTTPTPPPRRVRVTSPRRDARRRAERRPATLELAEQTGLGEVYLAALLRAQRRLAAAILLGIAVPLAGLPALFALVPATRAVHLGPVPLPWVVVGVLLYPVVVLAARIYVRQSERVEREFAELMGQR</sequence>
<dbReference type="EMBL" id="VFMN01000001">
    <property type="protein sequence ID" value="TQJ07884.1"/>
    <property type="molecule type" value="Genomic_DNA"/>
</dbReference>
<evidence type="ECO:0000313" key="3">
    <source>
        <dbReference type="EMBL" id="TQJ07884.1"/>
    </source>
</evidence>
<organism evidence="3 4">
    <name type="scientific">Lapillicoccus jejuensis</name>
    <dbReference type="NCBI Taxonomy" id="402171"/>
    <lineage>
        <taxon>Bacteria</taxon>
        <taxon>Bacillati</taxon>
        <taxon>Actinomycetota</taxon>
        <taxon>Actinomycetes</taxon>
        <taxon>Micrococcales</taxon>
        <taxon>Intrasporangiaceae</taxon>
        <taxon>Lapillicoccus</taxon>
    </lineage>
</organism>
<dbReference type="Proteomes" id="UP000317893">
    <property type="component" value="Unassembled WGS sequence"/>
</dbReference>
<dbReference type="RefSeq" id="WP_141847219.1">
    <property type="nucleotide sequence ID" value="NZ_BAAAPR010000017.1"/>
</dbReference>
<feature type="transmembrane region" description="Helical" evidence="2">
    <location>
        <begin position="54"/>
        <end position="76"/>
    </location>
</feature>
<evidence type="ECO:0000256" key="1">
    <source>
        <dbReference type="SAM" id="MobiDB-lite"/>
    </source>
</evidence>
<keyword evidence="2" id="KW-0812">Transmembrane</keyword>
<comment type="caution">
    <text evidence="3">The sequence shown here is derived from an EMBL/GenBank/DDBJ whole genome shotgun (WGS) entry which is preliminary data.</text>
</comment>
<evidence type="ECO:0000313" key="4">
    <source>
        <dbReference type="Proteomes" id="UP000317893"/>
    </source>
</evidence>
<proteinExistence type="predicted"/>
<keyword evidence="2" id="KW-0472">Membrane</keyword>
<reference evidence="3 4" key="1">
    <citation type="submission" date="2019-06" db="EMBL/GenBank/DDBJ databases">
        <title>Sequencing the genomes of 1000 actinobacteria strains.</title>
        <authorList>
            <person name="Klenk H.-P."/>
        </authorList>
    </citation>
    <scope>NUCLEOTIDE SEQUENCE [LARGE SCALE GENOMIC DNA]</scope>
    <source>
        <strain evidence="3 4">DSM 18607</strain>
    </source>
</reference>